<gene>
    <name evidence="7" type="ORF">SG34_000895</name>
</gene>
<keyword evidence="2" id="KW-1003">Cell membrane</keyword>
<dbReference type="GO" id="GO:0005886">
    <property type="term" value="C:plasma membrane"/>
    <property type="evidence" value="ECO:0007669"/>
    <property type="project" value="UniProtKB-SubCell"/>
</dbReference>
<reference evidence="7 8" key="2">
    <citation type="journal article" date="2022" name="Mar. Drugs">
        <title>Bioassay-Guided Fractionation Leads to the Detection of Cholic Acid Generated by the Rare Thalassomonas sp.</title>
        <authorList>
            <person name="Pheiffer F."/>
            <person name="Schneider Y.K."/>
            <person name="Hansen E.H."/>
            <person name="Andersen J.H."/>
            <person name="Isaksson J."/>
            <person name="Busche T."/>
            <person name="R C."/>
            <person name="Kalinowski J."/>
            <person name="Zyl L.V."/>
            <person name="Trindade M."/>
        </authorList>
    </citation>
    <scope>NUCLEOTIDE SEQUENCE [LARGE SCALE GENOMIC DNA]</scope>
    <source>
        <strain evidence="7 8">XOM25</strain>
    </source>
</reference>
<evidence type="ECO:0000313" key="7">
    <source>
        <dbReference type="EMBL" id="WDE05539.1"/>
    </source>
</evidence>
<proteinExistence type="predicted"/>
<evidence type="ECO:0000256" key="1">
    <source>
        <dbReference type="ARBA" id="ARBA00004651"/>
    </source>
</evidence>
<keyword evidence="8" id="KW-1185">Reference proteome</keyword>
<dbReference type="AlphaFoldDB" id="A0AAE9Z3S9"/>
<evidence type="ECO:0000256" key="3">
    <source>
        <dbReference type="ARBA" id="ARBA00022692"/>
    </source>
</evidence>
<name>A0AAE9Z3S9_9GAMM</name>
<feature type="transmembrane region" description="Helical" evidence="6">
    <location>
        <begin position="72"/>
        <end position="89"/>
    </location>
</feature>
<dbReference type="Pfam" id="PF01810">
    <property type="entry name" value="LysE"/>
    <property type="match status" value="1"/>
</dbReference>
<dbReference type="PANTHER" id="PTHR30086:SF20">
    <property type="entry name" value="ARGININE EXPORTER PROTEIN ARGO-RELATED"/>
    <property type="match status" value="1"/>
</dbReference>
<dbReference type="Proteomes" id="UP000032352">
    <property type="component" value="Chromosome"/>
</dbReference>
<evidence type="ECO:0000256" key="2">
    <source>
        <dbReference type="ARBA" id="ARBA00022475"/>
    </source>
</evidence>
<accession>A0AAE9Z3S9</accession>
<reference evidence="7 8" key="1">
    <citation type="journal article" date="2015" name="Genome Announc.">
        <title>Draft Genome Sequences of Marine Isolates of Thalassomonas viridans and Thalassomonas actiniarum.</title>
        <authorList>
            <person name="Olonade I."/>
            <person name="van Zyl L.J."/>
            <person name="Trindade M."/>
        </authorList>
    </citation>
    <scope>NUCLEOTIDE SEQUENCE [LARGE SCALE GENOMIC DNA]</scope>
    <source>
        <strain evidence="7 8">XOM25</strain>
    </source>
</reference>
<protein>
    <submittedName>
        <fullName evidence="7">LysE family transporter</fullName>
    </submittedName>
</protein>
<sequence>MDLVTGLLLITSIHLLAAAAPGPDFVLVSQQTLRHGKKTGLLISLGITLGLSIHIIYSAFGLAAVIANSAMALWAIKIFGGGYLLYLGYQGLRSKASVQTEPDAEGGSEQGDRPGAAKSLGLGFLCNALNPKAPIYFVSLFTLVLSPDMPLYQIVVYGVWMMVIQLAWFSSVVLLLSRPAVNAGFQRFGHWIDRILGGAMIALGIKLLTSKIS</sequence>
<dbReference type="InterPro" id="IPR001123">
    <property type="entry name" value="LeuE-type"/>
</dbReference>
<feature type="transmembrane region" description="Helical" evidence="6">
    <location>
        <begin position="154"/>
        <end position="176"/>
    </location>
</feature>
<dbReference type="PANTHER" id="PTHR30086">
    <property type="entry name" value="ARGININE EXPORTER PROTEIN ARGO"/>
    <property type="match status" value="1"/>
</dbReference>
<feature type="transmembrane region" description="Helical" evidence="6">
    <location>
        <begin position="43"/>
        <end position="65"/>
    </location>
</feature>
<dbReference type="PIRSF" id="PIRSF006324">
    <property type="entry name" value="LeuE"/>
    <property type="match status" value="1"/>
</dbReference>
<evidence type="ECO:0000256" key="4">
    <source>
        <dbReference type="ARBA" id="ARBA00022989"/>
    </source>
</evidence>
<keyword evidence="4 6" id="KW-1133">Transmembrane helix</keyword>
<dbReference type="GO" id="GO:0015171">
    <property type="term" value="F:amino acid transmembrane transporter activity"/>
    <property type="evidence" value="ECO:0007669"/>
    <property type="project" value="TreeGrafter"/>
</dbReference>
<comment type="subcellular location">
    <subcellularLocation>
        <location evidence="1">Cell membrane</location>
        <topology evidence="1">Multi-pass membrane protein</topology>
    </subcellularLocation>
</comment>
<dbReference type="RefSeq" id="WP_044839302.1">
    <property type="nucleotide sequence ID" value="NZ_CP059733.1"/>
</dbReference>
<dbReference type="EMBL" id="CP059733">
    <property type="protein sequence ID" value="WDE05539.1"/>
    <property type="molecule type" value="Genomic_DNA"/>
</dbReference>
<evidence type="ECO:0000313" key="8">
    <source>
        <dbReference type="Proteomes" id="UP000032352"/>
    </source>
</evidence>
<keyword evidence="3 6" id="KW-0812">Transmembrane</keyword>
<keyword evidence="5 6" id="KW-0472">Membrane</keyword>
<dbReference type="KEGG" id="tvd:SG34_000895"/>
<evidence type="ECO:0000256" key="6">
    <source>
        <dbReference type="SAM" id="Phobius"/>
    </source>
</evidence>
<evidence type="ECO:0000256" key="5">
    <source>
        <dbReference type="ARBA" id="ARBA00023136"/>
    </source>
</evidence>
<organism evidence="7 8">
    <name type="scientific">Thalassomonas viridans</name>
    <dbReference type="NCBI Taxonomy" id="137584"/>
    <lineage>
        <taxon>Bacteria</taxon>
        <taxon>Pseudomonadati</taxon>
        <taxon>Pseudomonadota</taxon>
        <taxon>Gammaproteobacteria</taxon>
        <taxon>Alteromonadales</taxon>
        <taxon>Colwelliaceae</taxon>
        <taxon>Thalassomonas</taxon>
    </lineage>
</organism>